<dbReference type="InterPro" id="IPR024083">
    <property type="entry name" value="Fumarase/histidase_N"/>
</dbReference>
<dbReference type="FunFam" id="1.20.200.10:FF:000001">
    <property type="entry name" value="Fumarate hydratase, mitochondrial"/>
    <property type="match status" value="1"/>
</dbReference>
<dbReference type="RefSeq" id="WP_085154794.1">
    <property type="nucleotide sequence ID" value="NZ_AP022612.1"/>
</dbReference>
<dbReference type="InterPro" id="IPR020557">
    <property type="entry name" value="Fumarate_lyase_CS"/>
</dbReference>
<dbReference type="Gene3D" id="1.10.40.30">
    <property type="entry name" value="Fumarase/aspartase (C-terminal domain)"/>
    <property type="match status" value="1"/>
</dbReference>
<dbReference type="Gene3D" id="1.10.275.10">
    <property type="entry name" value="Fumarase/aspartase (N-terminal domain)"/>
    <property type="match status" value="1"/>
</dbReference>
<protein>
    <submittedName>
        <fullName evidence="2">Aspartate ammonia-lyase</fullName>
    </submittedName>
</protein>
<dbReference type="GO" id="GO:0005829">
    <property type="term" value="C:cytosol"/>
    <property type="evidence" value="ECO:0007669"/>
    <property type="project" value="TreeGrafter"/>
</dbReference>
<dbReference type="FunFam" id="1.10.275.10:FF:000001">
    <property type="entry name" value="Fumarate hydratase, mitochondrial"/>
    <property type="match status" value="1"/>
</dbReference>
<accession>A0A7I7XX93</accession>
<dbReference type="EMBL" id="AP022612">
    <property type="protein sequence ID" value="BBZ33929.1"/>
    <property type="molecule type" value="Genomic_DNA"/>
</dbReference>
<keyword evidence="3" id="KW-1185">Reference proteome</keyword>
<name>A0A7I7XX93_9MYCO</name>
<keyword evidence="1 2" id="KW-0456">Lyase</keyword>
<dbReference type="InterPro" id="IPR022761">
    <property type="entry name" value="Fumarate_lyase_N"/>
</dbReference>
<dbReference type="AlphaFoldDB" id="A0A7I7XX93"/>
<dbReference type="PANTHER" id="PTHR42696:SF2">
    <property type="entry name" value="ASPARTATE AMMONIA-LYASE"/>
    <property type="match status" value="1"/>
</dbReference>
<dbReference type="Pfam" id="PF10415">
    <property type="entry name" value="FumaraseC_C"/>
    <property type="match status" value="1"/>
</dbReference>
<dbReference type="PANTHER" id="PTHR42696">
    <property type="entry name" value="ASPARTATE AMMONIA-LYASE"/>
    <property type="match status" value="1"/>
</dbReference>
<dbReference type="CDD" id="cd01357">
    <property type="entry name" value="Aspartase"/>
    <property type="match status" value="1"/>
</dbReference>
<dbReference type="SUPFAM" id="SSF48557">
    <property type="entry name" value="L-aspartase-like"/>
    <property type="match status" value="1"/>
</dbReference>
<reference evidence="2" key="1">
    <citation type="journal article" date="2019" name="Emerg. Microbes Infect.">
        <title>Comprehensive subspecies identification of 175 nontuberculous mycobacteria species based on 7547 genomic profiles.</title>
        <authorList>
            <person name="Matsumoto Y."/>
            <person name="Kinjo T."/>
            <person name="Motooka D."/>
            <person name="Nabeya D."/>
            <person name="Jung N."/>
            <person name="Uechi K."/>
            <person name="Horii T."/>
            <person name="Iida T."/>
            <person name="Fujita J."/>
            <person name="Nakamura S."/>
        </authorList>
    </citation>
    <scope>NUCLEOTIDE SEQUENCE [LARGE SCALE GENOMIC DNA]</scope>
    <source>
        <strain evidence="2">JCM 13671</strain>
    </source>
</reference>
<dbReference type="GO" id="GO:0006531">
    <property type="term" value="P:aspartate metabolic process"/>
    <property type="evidence" value="ECO:0007669"/>
    <property type="project" value="TreeGrafter"/>
</dbReference>
<dbReference type="Pfam" id="PF00206">
    <property type="entry name" value="Lyase_1"/>
    <property type="match status" value="1"/>
</dbReference>
<dbReference type="GO" id="GO:0006099">
    <property type="term" value="P:tricarboxylic acid cycle"/>
    <property type="evidence" value="ECO:0007669"/>
    <property type="project" value="InterPro"/>
</dbReference>
<reference evidence="2" key="2">
    <citation type="submission" date="2020-02" db="EMBL/GenBank/DDBJ databases">
        <authorList>
            <person name="Matsumoto Y."/>
            <person name="Motooka D."/>
            <person name="Nakamura S."/>
        </authorList>
    </citation>
    <scope>NUCLEOTIDE SEQUENCE</scope>
    <source>
        <strain evidence="2">JCM 13671</strain>
    </source>
</reference>
<evidence type="ECO:0000256" key="1">
    <source>
        <dbReference type="ARBA" id="ARBA00023239"/>
    </source>
</evidence>
<proteinExistence type="predicted"/>
<dbReference type="NCBIfam" id="NF008909">
    <property type="entry name" value="PRK12273.1"/>
    <property type="match status" value="1"/>
</dbReference>
<sequence>MGEVTSQQPQVRQERDLLGVRDIPAEVYWGIHTLRACENFPASSEPVGAHPDFVYALAAVKQAAAQANHELGVLDSSRRDAIVAACTEIRGGALHDQFIVPMVQGGAGTSTNMNANEVVTNRALELLERPRADYAVLSPTDHTNLSQSTNDAYPTALRVAVSAGCAQLRAALHQLGAACDAKAAEFATVLKVGRTQLQDAVPMTLGREFAAFGALVRADLELLVRAEHALYEINLGGTAIGTGLNAPSGYAPVVRAHLASIVDLPLRTAPDLIAATQDCGAFVQTSGALRQIAGRLSKICDDLRLLSSGPRAGFGEITLPAVQAGSSIMPGKVNPVVPEFVNQIAFQVAGADVTVAMAAQSGELQLNAFEPVIGHCLLTGLRQLRRAVDELARCVAGIGCDRDRLAAAVTDSIGIATALNTHLGYATATDVARAALRSGRGVAELVRERKLLSPAEIERALDPAILAQPR</sequence>
<dbReference type="OrthoDB" id="9802809at2"/>
<dbReference type="InterPro" id="IPR000362">
    <property type="entry name" value="Fumarate_lyase_fam"/>
</dbReference>
<organism evidence="2 3">
    <name type="scientific">Mycolicibacterium confluentis</name>
    <dbReference type="NCBI Taxonomy" id="28047"/>
    <lineage>
        <taxon>Bacteria</taxon>
        <taxon>Bacillati</taxon>
        <taxon>Actinomycetota</taxon>
        <taxon>Actinomycetes</taxon>
        <taxon>Mycobacteriales</taxon>
        <taxon>Mycobacteriaceae</taxon>
        <taxon>Mycolicibacterium</taxon>
    </lineage>
</organism>
<evidence type="ECO:0000313" key="2">
    <source>
        <dbReference type="EMBL" id="BBZ33929.1"/>
    </source>
</evidence>
<evidence type="ECO:0000313" key="3">
    <source>
        <dbReference type="Proteomes" id="UP000466931"/>
    </source>
</evidence>
<dbReference type="InterPro" id="IPR051546">
    <property type="entry name" value="Aspartate_Ammonia-Lyase"/>
</dbReference>
<dbReference type="InterPro" id="IPR008948">
    <property type="entry name" value="L-Aspartase-like"/>
</dbReference>
<dbReference type="GO" id="GO:0008797">
    <property type="term" value="F:aspartate ammonia-lyase activity"/>
    <property type="evidence" value="ECO:0007669"/>
    <property type="project" value="TreeGrafter"/>
</dbReference>
<gene>
    <name evidence="2" type="primary">aspA</name>
    <name evidence="2" type="ORF">MCNF_25340</name>
</gene>
<dbReference type="InterPro" id="IPR018951">
    <property type="entry name" value="Fumarase_C_C"/>
</dbReference>
<dbReference type="PROSITE" id="PS00163">
    <property type="entry name" value="FUMARATE_LYASES"/>
    <property type="match status" value="1"/>
</dbReference>
<dbReference type="PRINTS" id="PR00149">
    <property type="entry name" value="FUMRATELYASE"/>
</dbReference>
<dbReference type="Gene3D" id="1.20.200.10">
    <property type="entry name" value="Fumarase/aspartase (Central domain)"/>
    <property type="match status" value="1"/>
</dbReference>
<dbReference type="Proteomes" id="UP000466931">
    <property type="component" value="Chromosome"/>
</dbReference>